<protein>
    <submittedName>
        <fullName evidence="1">Uncharacterized protein</fullName>
    </submittedName>
</protein>
<gene>
    <name evidence="1" type="ORF">Val02_67630</name>
</gene>
<organism evidence="1 2">
    <name type="scientific">Virgisporangium aliadipatigenens</name>
    <dbReference type="NCBI Taxonomy" id="741659"/>
    <lineage>
        <taxon>Bacteria</taxon>
        <taxon>Bacillati</taxon>
        <taxon>Actinomycetota</taxon>
        <taxon>Actinomycetes</taxon>
        <taxon>Micromonosporales</taxon>
        <taxon>Micromonosporaceae</taxon>
        <taxon>Virgisporangium</taxon>
    </lineage>
</organism>
<dbReference type="RefSeq" id="WP_203903321.1">
    <property type="nucleotide sequence ID" value="NZ_BOPF01000031.1"/>
</dbReference>
<dbReference type="Proteomes" id="UP000619260">
    <property type="component" value="Unassembled WGS sequence"/>
</dbReference>
<keyword evidence="2" id="KW-1185">Reference proteome</keyword>
<evidence type="ECO:0000313" key="2">
    <source>
        <dbReference type="Proteomes" id="UP000619260"/>
    </source>
</evidence>
<evidence type="ECO:0000313" key="1">
    <source>
        <dbReference type="EMBL" id="GIJ49877.1"/>
    </source>
</evidence>
<sequence length="388" mass="42296">MTAPNVDPMVDAYDQLAVRMYDLDAHPGLTLCRSPLVAGVTAERWRALEPELPRLWTAFTHLGVLVTRARDLRGPGRPRPAAQAELTALLAKALVGLDDDGVPVPETGTPTLFCTVPELLELVQARYRGLTQFLSTVDAEAVAKTERVNALQERILRLRQPITEFGETEAWRRALALLGDVHAKVAADPLGAEVTADLESVGAVLDAEERRVSGLGAVRDGFPERLGRLHGALDELVEAERRAAAAGRTAREKTLAQGLPEPPARADELRAEITHLDRLAAGQSWERLAAGLDRVEREVVAAHDAALHHTTAAQGLLDRREELRGRLRAYEVKAARVGAAEEPAVVEVHTQVRELLSVRPCDLAAATRALARYQQVLADSERRRGSVR</sequence>
<comment type="caution">
    <text evidence="1">The sequence shown here is derived from an EMBL/GenBank/DDBJ whole genome shotgun (WGS) entry which is preliminary data.</text>
</comment>
<reference evidence="1" key="1">
    <citation type="submission" date="2021-01" db="EMBL/GenBank/DDBJ databases">
        <title>Whole genome shotgun sequence of Virgisporangium aliadipatigenens NBRC 105644.</title>
        <authorList>
            <person name="Komaki H."/>
            <person name="Tamura T."/>
        </authorList>
    </citation>
    <scope>NUCLEOTIDE SEQUENCE</scope>
    <source>
        <strain evidence="1">NBRC 105644</strain>
    </source>
</reference>
<name>A0A8J3YSL1_9ACTN</name>
<proteinExistence type="predicted"/>
<accession>A0A8J3YSL1</accession>
<dbReference type="AlphaFoldDB" id="A0A8J3YSL1"/>
<dbReference type="EMBL" id="BOPF01000031">
    <property type="protein sequence ID" value="GIJ49877.1"/>
    <property type="molecule type" value="Genomic_DNA"/>
</dbReference>